<dbReference type="SMART" id="SM00336">
    <property type="entry name" value="BBOX"/>
    <property type="match status" value="2"/>
</dbReference>
<dbReference type="Gene3D" id="4.10.830.40">
    <property type="match status" value="1"/>
</dbReference>
<dbReference type="Pfam" id="PF25600">
    <property type="entry name" value="TRIM_CC"/>
    <property type="match status" value="1"/>
</dbReference>
<dbReference type="PROSITE" id="PS50089">
    <property type="entry name" value="ZF_RING_2"/>
    <property type="match status" value="1"/>
</dbReference>
<dbReference type="GO" id="GO:0008270">
    <property type="term" value="F:zinc ion binding"/>
    <property type="evidence" value="ECO:0007669"/>
    <property type="project" value="UniProtKB-KW"/>
</dbReference>
<dbReference type="InterPro" id="IPR058030">
    <property type="entry name" value="TRIM8/14/16/25/29/45/65_CC"/>
</dbReference>
<keyword evidence="11" id="KW-1185">Reference proteome</keyword>
<sequence>MAQRALASISCSICLEYLTDPVTTPCGHSYCMKCLEAHWDQRSVYSCPQCRQSFSPRPALVKNTVLADLVEQLLTTGQTKSHADNCPAGPGDVACDTCGETRQKAVKSCLQCLASYCDDHIQPHHRSPVFKTHQLVAPSHHLTDYICSVHNKVLELFCRTDQQSICSLCSMDQHKDHHTVLAVEERNQLVKSIQDRETQVQELALETQALRNSAQETVQRSGDSFTRLILFLQRKWSEVEQQILSKLKSEESRAQILQEKLQQDITELKILLNDIDSMSLTGDHCHFLHKSLSLSMRPEASDPPQPQTGSRSCFVEIPASLSTLLYQLEFILSDGVDNLSQALSQDLHPSVEPSSREDFLRYHTDLTLDPNTAHSELALSEGSRRVTFVLENQRYPDHHDRFSQLEQVLSRESLTGRSYFEVEWSGSVVYIALAYKSIQRKGNAKESAFGCNDKSWAMDCDKKGYKFYHKDHRSRVLGPQGSRIGIYLDHGAGVLSFYSIKEQTMTLLHKVQTTFTQPLFAGLREVIFVLKKNKKTNDNTSK</sequence>
<dbReference type="Ensembl" id="ENSNMLT00000032974.1">
    <property type="protein sequence ID" value="ENSNMLP00000029560.1"/>
    <property type="gene ID" value="ENSNMLG00000018701.1"/>
</dbReference>
<dbReference type="Pfam" id="PF00622">
    <property type="entry name" value="SPRY"/>
    <property type="match status" value="1"/>
</dbReference>
<dbReference type="AlphaFoldDB" id="A0A8C6WT31"/>
<dbReference type="PRINTS" id="PR01407">
    <property type="entry name" value="BUTYPHLNCDUF"/>
</dbReference>
<dbReference type="InterPro" id="IPR006574">
    <property type="entry name" value="PRY"/>
</dbReference>
<protein>
    <recommendedName>
        <fullName evidence="12">Tripartite motif-containing protein 16-like</fullName>
    </recommendedName>
</protein>
<evidence type="ECO:0000256" key="1">
    <source>
        <dbReference type="ARBA" id="ARBA00022588"/>
    </source>
</evidence>
<dbReference type="Gene3D" id="3.30.40.10">
    <property type="entry name" value="Zinc/RING finger domain, C3HC4 (zinc finger)"/>
    <property type="match status" value="1"/>
</dbReference>
<dbReference type="SUPFAM" id="SSF57850">
    <property type="entry name" value="RING/U-box"/>
    <property type="match status" value="1"/>
</dbReference>
<feature type="domain" description="B30.2/SPRY" evidence="9">
    <location>
        <begin position="346"/>
        <end position="542"/>
    </location>
</feature>
<dbReference type="InterPro" id="IPR017907">
    <property type="entry name" value="Znf_RING_CS"/>
</dbReference>
<dbReference type="InterPro" id="IPR003879">
    <property type="entry name" value="Butyrophylin_SPRY"/>
</dbReference>
<dbReference type="PROSITE" id="PS50119">
    <property type="entry name" value="ZF_BBOX"/>
    <property type="match status" value="1"/>
</dbReference>
<organism evidence="10 11">
    <name type="scientific">Neogobius melanostomus</name>
    <name type="common">round goby</name>
    <dbReference type="NCBI Taxonomy" id="47308"/>
    <lineage>
        <taxon>Eukaryota</taxon>
        <taxon>Metazoa</taxon>
        <taxon>Chordata</taxon>
        <taxon>Craniata</taxon>
        <taxon>Vertebrata</taxon>
        <taxon>Euteleostomi</taxon>
        <taxon>Actinopterygii</taxon>
        <taxon>Neopterygii</taxon>
        <taxon>Teleostei</taxon>
        <taxon>Neoteleostei</taxon>
        <taxon>Acanthomorphata</taxon>
        <taxon>Gobiaria</taxon>
        <taxon>Gobiiformes</taxon>
        <taxon>Gobioidei</taxon>
        <taxon>Gobiidae</taxon>
        <taxon>Benthophilinae</taxon>
        <taxon>Neogobiini</taxon>
        <taxon>Neogobius</taxon>
    </lineage>
</organism>
<dbReference type="Gene3D" id="3.30.160.60">
    <property type="entry name" value="Classic Zinc Finger"/>
    <property type="match status" value="1"/>
</dbReference>
<dbReference type="PANTHER" id="PTHR25465:SF5">
    <property type="entry name" value="E3 UBIQUITIN_ISG15 LIGASE TRIM25-RELATED"/>
    <property type="match status" value="1"/>
</dbReference>
<evidence type="ECO:0000259" key="7">
    <source>
        <dbReference type="PROSITE" id="PS50089"/>
    </source>
</evidence>
<dbReference type="CDD" id="cd19769">
    <property type="entry name" value="Bbox2_TRIM16-like"/>
    <property type="match status" value="1"/>
</dbReference>
<dbReference type="Proteomes" id="UP000694523">
    <property type="component" value="Unplaced"/>
</dbReference>
<dbReference type="GO" id="GO:0005737">
    <property type="term" value="C:cytoplasm"/>
    <property type="evidence" value="ECO:0007669"/>
    <property type="project" value="UniProtKB-ARBA"/>
</dbReference>
<dbReference type="PROSITE" id="PS50188">
    <property type="entry name" value="B302_SPRY"/>
    <property type="match status" value="1"/>
</dbReference>
<evidence type="ECO:0000256" key="2">
    <source>
        <dbReference type="ARBA" id="ARBA00022723"/>
    </source>
</evidence>
<dbReference type="InterPro" id="IPR027370">
    <property type="entry name" value="Znf-RING_euk"/>
</dbReference>
<dbReference type="SMART" id="SM00449">
    <property type="entry name" value="SPRY"/>
    <property type="match status" value="1"/>
</dbReference>
<dbReference type="SMART" id="SM00184">
    <property type="entry name" value="RING"/>
    <property type="match status" value="1"/>
</dbReference>
<keyword evidence="5" id="KW-0391">Immunity</keyword>
<evidence type="ECO:0000313" key="11">
    <source>
        <dbReference type="Proteomes" id="UP000694523"/>
    </source>
</evidence>
<evidence type="ECO:0000256" key="4">
    <source>
        <dbReference type="ARBA" id="ARBA00022833"/>
    </source>
</evidence>
<dbReference type="SUPFAM" id="SSF49899">
    <property type="entry name" value="Concanavalin A-like lectins/glucanases"/>
    <property type="match status" value="1"/>
</dbReference>
<dbReference type="Gene3D" id="2.60.120.920">
    <property type="match status" value="1"/>
</dbReference>
<dbReference type="Pfam" id="PF13765">
    <property type="entry name" value="PRY"/>
    <property type="match status" value="1"/>
</dbReference>
<dbReference type="Pfam" id="PF13445">
    <property type="entry name" value="zf-RING_UBOX"/>
    <property type="match status" value="1"/>
</dbReference>
<keyword evidence="3 6" id="KW-0863">Zinc-finger</keyword>
<feature type="domain" description="RING-type" evidence="7">
    <location>
        <begin position="11"/>
        <end position="51"/>
    </location>
</feature>
<dbReference type="PANTHER" id="PTHR25465">
    <property type="entry name" value="B-BOX DOMAIN CONTAINING"/>
    <property type="match status" value="1"/>
</dbReference>
<accession>A0A8C6WT31</accession>
<dbReference type="PROSITE" id="PS00518">
    <property type="entry name" value="ZF_RING_1"/>
    <property type="match status" value="1"/>
</dbReference>
<dbReference type="Pfam" id="PF00643">
    <property type="entry name" value="zf-B_box"/>
    <property type="match status" value="1"/>
</dbReference>
<dbReference type="SUPFAM" id="SSF57845">
    <property type="entry name" value="B-box zinc-binding domain"/>
    <property type="match status" value="1"/>
</dbReference>
<evidence type="ECO:0000256" key="6">
    <source>
        <dbReference type="PROSITE-ProRule" id="PRU00024"/>
    </source>
</evidence>
<dbReference type="InterPro" id="IPR003877">
    <property type="entry name" value="SPRY_dom"/>
</dbReference>
<dbReference type="SMART" id="SM00589">
    <property type="entry name" value="PRY"/>
    <property type="match status" value="1"/>
</dbReference>
<keyword evidence="1" id="KW-0399">Innate immunity</keyword>
<evidence type="ECO:0000256" key="5">
    <source>
        <dbReference type="ARBA" id="ARBA00022859"/>
    </source>
</evidence>
<dbReference type="InterPro" id="IPR013083">
    <property type="entry name" value="Znf_RING/FYVE/PHD"/>
</dbReference>
<dbReference type="InterPro" id="IPR043136">
    <property type="entry name" value="B30.2/SPRY_sf"/>
</dbReference>
<evidence type="ECO:0008006" key="12">
    <source>
        <dbReference type="Google" id="ProtNLM"/>
    </source>
</evidence>
<dbReference type="InterPro" id="IPR013320">
    <property type="entry name" value="ConA-like_dom_sf"/>
</dbReference>
<dbReference type="GO" id="GO:0045087">
    <property type="term" value="P:innate immune response"/>
    <property type="evidence" value="ECO:0007669"/>
    <property type="project" value="UniProtKB-KW"/>
</dbReference>
<evidence type="ECO:0000259" key="8">
    <source>
        <dbReference type="PROSITE" id="PS50119"/>
    </source>
</evidence>
<dbReference type="InterPro" id="IPR001870">
    <property type="entry name" value="B30.2/SPRY"/>
</dbReference>
<reference evidence="10" key="2">
    <citation type="submission" date="2025-09" db="UniProtKB">
        <authorList>
            <consortium name="Ensembl"/>
        </authorList>
    </citation>
    <scope>IDENTIFICATION</scope>
</reference>
<dbReference type="InterPro" id="IPR051051">
    <property type="entry name" value="E3_ubiq-ligase_TRIM/RNF"/>
</dbReference>
<evidence type="ECO:0000313" key="10">
    <source>
        <dbReference type="Ensembl" id="ENSNMLP00000029560.1"/>
    </source>
</evidence>
<keyword evidence="4" id="KW-0862">Zinc</keyword>
<evidence type="ECO:0000259" key="9">
    <source>
        <dbReference type="PROSITE" id="PS50188"/>
    </source>
</evidence>
<proteinExistence type="predicted"/>
<reference evidence="10" key="1">
    <citation type="submission" date="2025-08" db="UniProtKB">
        <authorList>
            <consortium name="Ensembl"/>
        </authorList>
    </citation>
    <scope>IDENTIFICATION</scope>
</reference>
<feature type="domain" description="B box-type" evidence="8">
    <location>
        <begin position="142"/>
        <end position="183"/>
    </location>
</feature>
<dbReference type="CDD" id="cd16040">
    <property type="entry name" value="SPRY_PRY_SNTX"/>
    <property type="match status" value="1"/>
</dbReference>
<name>A0A8C6WT31_9GOBI</name>
<evidence type="ECO:0000256" key="3">
    <source>
        <dbReference type="ARBA" id="ARBA00022771"/>
    </source>
</evidence>
<keyword evidence="2" id="KW-0479">Metal-binding</keyword>
<dbReference type="InterPro" id="IPR001841">
    <property type="entry name" value="Znf_RING"/>
</dbReference>
<dbReference type="InterPro" id="IPR000315">
    <property type="entry name" value="Znf_B-box"/>
</dbReference>